<gene>
    <name evidence="10" type="ORF">VK792_01110</name>
</gene>
<comment type="subcellular location">
    <subcellularLocation>
        <location evidence="1">Membrane</location>
    </subcellularLocation>
    <subcellularLocation>
        <location evidence="2">Secreted</location>
    </subcellularLocation>
</comment>
<evidence type="ECO:0000259" key="9">
    <source>
        <dbReference type="Pfam" id="PF13403"/>
    </source>
</evidence>
<keyword evidence="5" id="KW-0677">Repeat</keyword>
<feature type="compositionally biased region" description="Gly residues" evidence="8">
    <location>
        <begin position="601"/>
        <end position="614"/>
    </location>
</feature>
<dbReference type="InterPro" id="IPR050557">
    <property type="entry name" value="RTX_toxin/Mannuronan_C5-epim"/>
</dbReference>
<dbReference type="PRINTS" id="PR01488">
    <property type="entry name" value="RTXTOXINA"/>
</dbReference>
<dbReference type="InterPro" id="IPR001343">
    <property type="entry name" value="Hemolysn_Ca-bd"/>
</dbReference>
<keyword evidence="11" id="KW-1185">Reference proteome</keyword>
<dbReference type="InterPro" id="IPR011049">
    <property type="entry name" value="Serralysin-like_metalloprot_C"/>
</dbReference>
<evidence type="ECO:0000256" key="2">
    <source>
        <dbReference type="ARBA" id="ARBA00004613"/>
    </source>
</evidence>
<dbReference type="InterPro" id="IPR018511">
    <property type="entry name" value="Hemolysin-typ_Ca-bd_CS"/>
</dbReference>
<keyword evidence="3" id="KW-0964">Secreted</keyword>
<feature type="domain" description="Hedgehog/Intein (Hint)" evidence="9">
    <location>
        <begin position="2070"/>
        <end position="2216"/>
    </location>
</feature>
<evidence type="ECO:0000256" key="4">
    <source>
        <dbReference type="ARBA" id="ARBA00022656"/>
    </source>
</evidence>
<keyword evidence="4" id="KW-0800">Toxin</keyword>
<keyword evidence="6" id="KW-0843">Virulence</keyword>
<protein>
    <submittedName>
        <fullName evidence="10">Hint domain-containing protein</fullName>
    </submittedName>
</protein>
<feature type="region of interest" description="Disordered" evidence="8">
    <location>
        <begin position="566"/>
        <end position="660"/>
    </location>
</feature>
<dbReference type="InterPro" id="IPR003995">
    <property type="entry name" value="RTX_toxin_determinant-A"/>
</dbReference>
<dbReference type="PROSITE" id="PS00330">
    <property type="entry name" value="HEMOLYSIN_CALCIUM"/>
    <property type="match status" value="2"/>
</dbReference>
<evidence type="ECO:0000256" key="7">
    <source>
        <dbReference type="ARBA" id="ARBA00023136"/>
    </source>
</evidence>
<evidence type="ECO:0000256" key="1">
    <source>
        <dbReference type="ARBA" id="ARBA00004370"/>
    </source>
</evidence>
<organism evidence="10 11">
    <name type="scientific">Mesobacterium hydrothermale</name>
    <dbReference type="NCBI Taxonomy" id="3111907"/>
    <lineage>
        <taxon>Bacteria</taxon>
        <taxon>Pseudomonadati</taxon>
        <taxon>Pseudomonadota</taxon>
        <taxon>Alphaproteobacteria</taxon>
        <taxon>Rhodobacterales</taxon>
        <taxon>Roseobacteraceae</taxon>
        <taxon>Mesobacterium</taxon>
    </lineage>
</organism>
<dbReference type="Pfam" id="PF00353">
    <property type="entry name" value="HemolysinCabind"/>
    <property type="match status" value="17"/>
</dbReference>
<evidence type="ECO:0000256" key="5">
    <source>
        <dbReference type="ARBA" id="ARBA00022737"/>
    </source>
</evidence>
<feature type="compositionally biased region" description="Basic and acidic residues" evidence="8">
    <location>
        <begin position="615"/>
        <end position="628"/>
    </location>
</feature>
<dbReference type="Gene3D" id="2.150.10.10">
    <property type="entry name" value="Serralysin-like metalloprotease, C-terminal"/>
    <property type="match status" value="11"/>
</dbReference>
<dbReference type="PANTHER" id="PTHR38340:SF1">
    <property type="entry name" value="S-LAYER PROTEIN"/>
    <property type="match status" value="1"/>
</dbReference>
<dbReference type="PANTHER" id="PTHR38340">
    <property type="entry name" value="S-LAYER PROTEIN"/>
    <property type="match status" value="1"/>
</dbReference>
<name>A0ABU6HE01_9RHOB</name>
<evidence type="ECO:0000256" key="6">
    <source>
        <dbReference type="ARBA" id="ARBA00023026"/>
    </source>
</evidence>
<reference evidence="10 11" key="1">
    <citation type="submission" date="2024-01" db="EMBL/GenBank/DDBJ databases">
        <title>Mesobacterium rodlantinim sp. nov., isolated from shallow sea hydrothermal systems off Kueishantao Island.</title>
        <authorList>
            <person name="Su Z."/>
            <person name="Tang K."/>
        </authorList>
    </citation>
    <scope>NUCLEOTIDE SEQUENCE [LARGE SCALE GENOMIC DNA]</scope>
    <source>
        <strain evidence="10 11">TK19101</strain>
    </source>
</reference>
<feature type="compositionally biased region" description="Low complexity" evidence="8">
    <location>
        <begin position="936"/>
        <end position="949"/>
    </location>
</feature>
<comment type="caution">
    <text evidence="10">The sequence shown here is derived from an EMBL/GenBank/DDBJ whole genome shotgun (WGS) entry which is preliminary data.</text>
</comment>
<accession>A0ABU6HE01</accession>
<dbReference type="SUPFAM" id="SSF51120">
    <property type="entry name" value="beta-Roll"/>
    <property type="match status" value="13"/>
</dbReference>
<feature type="region of interest" description="Disordered" evidence="8">
    <location>
        <begin position="1691"/>
        <end position="1715"/>
    </location>
</feature>
<feature type="region of interest" description="Disordered" evidence="8">
    <location>
        <begin position="1826"/>
        <end position="1849"/>
    </location>
</feature>
<dbReference type="SUPFAM" id="SSF51294">
    <property type="entry name" value="Hedgehog/intein (Hint) domain"/>
    <property type="match status" value="1"/>
</dbReference>
<proteinExistence type="predicted"/>
<evidence type="ECO:0000256" key="8">
    <source>
        <dbReference type="SAM" id="MobiDB-lite"/>
    </source>
</evidence>
<dbReference type="InterPro" id="IPR036844">
    <property type="entry name" value="Hint_dom_sf"/>
</dbReference>
<dbReference type="InterPro" id="IPR028992">
    <property type="entry name" value="Hedgehog/Intein_dom"/>
</dbReference>
<evidence type="ECO:0000256" key="3">
    <source>
        <dbReference type="ARBA" id="ARBA00022525"/>
    </source>
</evidence>
<dbReference type="Pfam" id="PF13403">
    <property type="entry name" value="Hint_2"/>
    <property type="match status" value="1"/>
</dbReference>
<dbReference type="Proteomes" id="UP001348149">
    <property type="component" value="Unassembled WGS sequence"/>
</dbReference>
<feature type="compositionally biased region" description="Low complexity" evidence="8">
    <location>
        <begin position="1693"/>
        <end position="1713"/>
    </location>
</feature>
<keyword evidence="7" id="KW-0472">Membrane</keyword>
<evidence type="ECO:0000313" key="11">
    <source>
        <dbReference type="Proteomes" id="UP001348149"/>
    </source>
</evidence>
<sequence length="2264" mass="224160">MALYTVTTANWNDPTFWSGISEAAAGHTLDFSALGAGYTIDFDTTPGLLTLSDGTTTYAVGESGYVGATDTTLGGATLFDFFTTLSGTGGDDTLTGSDADDVISGNAGADVFHGGLGADQMSGGDGDDVFVVEDGYGDDTIIGGDTGESNGDVIDMSGVITNVTVDLTSGTAGTGTVAGVDGTVTFSGVEHIFLSSGIDTVVLADGSGTDTVVAFKAPTDNGDGTYTSQDQLDVSGLTNGGVPVTVADVVVTDTIGDGTGNAILTFPGGESIILENVSAAQVSSPAQLQAMGIPNNGLDYIVEGTAGDDVIDATYAGDPEGDMIDAGDNATGNDDDLVTAGTGNDSVVSGNGDDTVYAGDGDDTVLSGDGADSIYGDLGNDSINGAADGDTIFFADGFGTDDVTGGETATTGTDHDILDFSAVTTAVNGARTADASGVVSTGADAVYFSEIEEILLTDLGDQFSLGGAGGQMTITAGAGDDTIIADNGDDVISTGADSDLVTYAGDMGGSDTIIGGETGTDADHLSVENGATAVNVVYSGDEAGTLTDGTDTATFSEIEQLTLTAGNDTLDGTNDGAGLDVDAGDGNDDLTGGSAGDSLLGAGGSDTIAGGGGDDTLRGGTEGDRLDGGDGNDSLYGDEGDDTVYGGAGNDSLESGDGNDLWYGGDGDDWVNGDLGNDTLYGGAGDDFVRGSYNNDVLYGGEGNDYVWGGWGDDTIMVENNFGNDTISAEDVDQTVGDTLDLTAVTTALTIDLTDINGEAGSFTDGTSTATFEEIEHILLSSGVDTLVLADGSGADTVDGFSVPTDNGDGTFTGNDLLDVTALTSDGSTPVYVSDVTVTDTNGDGTGDAILTFPQGESLTLTGVSVSAVSSPAQLQAMGIPSFTPDYIVEGTAGNDEIDAGYAGDPEGDRIDNADNATGDDDDVIQAGGGDDIVKAGAGDDSADAGDGADYVEGDDGADTLLGGAGDDYLVGYAHTNLIGEQGAGTRTTDYDLIMAADDAANDSLSGGAGNDVMLGGAGNDTLTGDAGDDTQMGDAGDDLFVLNDGFGSDSITGGEDAETLGDTLNMSAVTTDLTVNLTASDPEAGTVSDGTGTTSFAEIENIVLGAGRDTIVLADGSGADTVQGFDMTDSGDGTTNDQLDVSGLTSDGGTTPVNSGDVTVTDDGSGNALLTFPGGETIVLTGVTPAQLSTPAALESIGIPSGAVPLNYIVEGTSGDDLIDTAYLGDPEGDLIDANDNLMGLNQDSVLAGAGNDTINAGAGADTIDGGAGDDTFVLTGGHGDDSIIGGETGETTGDTLDASALNTLLTLNLSTTESGVLVDGATATLFSEIENFTLGGGDDNITGSAGNDTVSTGAGADVIDGGAGDDVFNIGVGDGDQDLLILTDGDGNDTITGFEVPIDNGDGTFTGVDLLEVTNLTSDGGTTPVNVADVTVTDTVGDGSGDAILTFPGGESLTLVGVDPADVSTPTQLQAMGIPAVGPDYIVSGTTGGDLIDGAYAGDPEGDMVDANDNATGDNADLVEAGAGDDTINAGAAADTILGEGGDDLIVATGTLDADSIIGGETAEVLGDTLDLSALGDNMSVAYAALEMGTVSNGTATLTFEEIETLVLGDGADTVTGATGNDTINSGNGADLVDGGTGDDVIDIGAGDGVADQILFEDGDGNDTVSGFLAPTDNGDGTYSGNDLLDVSSLTSDGGTTPVTTDDVTVTDTNGDGTGDAILTFPGGESITLAGVDPSDVSSPTQLEAMGIPAGATPLNDIVEGTTGADLIDATYTGDPEGDRVDAADNLAGNDNDVIVAGAGNDTILAGAGDDFVRGGAGDDVISGGAGNDTLDGGDGQDTLNSDAGNDTLTGGADQDLFTLTDGMGTDVIVGGETVTTGADQDTIDATGLTGTVSVTFTGTEAGTLTDGTDTLSFSEIETILTDAGDDTVNVGAATGGAAINTGGGNDTVLGGAGGDTIDGGAGDDLLSGALGGDVVSGGDGNDTITGGSGDTITGDGGDDVFNVGPGDVDGTAFSIDGGETGEVLGDTLNITGPATIVMTSTEGGTATWLDGSVLTFSNIEHVTYTACFAAGTRIRTLQGDVPVEALRESAQVLTRDNGFQPVRWKGGRSFTAAELRARPHLAPIRIPAGCLGDGQPQADLVVSPQHRVLISGARTELWFGASEVLVAAKDLLVLDGVSRVFPEDGVTYLHILFDQHEVVVSNGAWTESFQPGDLSLSGLDSAQRAEVYEIFPALRDGRFDRDYPAARPMLRAFQAQAFLRG</sequence>
<evidence type="ECO:0000313" key="10">
    <source>
        <dbReference type="EMBL" id="MEC3859869.1"/>
    </source>
</evidence>
<feature type="compositionally biased region" description="Low complexity" evidence="8">
    <location>
        <begin position="589"/>
        <end position="600"/>
    </location>
</feature>
<feature type="region of interest" description="Disordered" evidence="8">
    <location>
        <begin position="897"/>
        <end position="951"/>
    </location>
</feature>
<dbReference type="EMBL" id="JAYLLH010000001">
    <property type="protein sequence ID" value="MEC3859869.1"/>
    <property type="molecule type" value="Genomic_DNA"/>
</dbReference>